<keyword evidence="2" id="KW-1185">Reference proteome</keyword>
<sequence length="92" mass="10257">MLYRSNLKHQVPNDTAIDTRIRTLVATKRKTIRTQPLTNNVEEVENIHLDRFIQTQPRPETGGGITGVVVLMNQARLAENLAPVPVAQNSSV</sequence>
<reference evidence="1 2" key="1">
    <citation type="submission" date="2013-03" db="EMBL/GenBank/DDBJ databases">
        <title>The Genome Sequence of Cladophialophora psammophila CBS 110553.</title>
        <authorList>
            <consortium name="The Broad Institute Genomics Platform"/>
            <person name="Cuomo C."/>
            <person name="de Hoog S."/>
            <person name="Gorbushina A."/>
            <person name="Walker B."/>
            <person name="Young S.K."/>
            <person name="Zeng Q."/>
            <person name="Gargeya S."/>
            <person name="Fitzgerald M."/>
            <person name="Haas B."/>
            <person name="Abouelleil A."/>
            <person name="Allen A.W."/>
            <person name="Alvarado L."/>
            <person name="Arachchi H.M."/>
            <person name="Berlin A.M."/>
            <person name="Chapman S.B."/>
            <person name="Gainer-Dewar J."/>
            <person name="Goldberg J."/>
            <person name="Griggs A."/>
            <person name="Gujja S."/>
            <person name="Hansen M."/>
            <person name="Howarth C."/>
            <person name="Imamovic A."/>
            <person name="Ireland A."/>
            <person name="Larimer J."/>
            <person name="McCowan C."/>
            <person name="Murphy C."/>
            <person name="Pearson M."/>
            <person name="Poon T.W."/>
            <person name="Priest M."/>
            <person name="Roberts A."/>
            <person name="Saif S."/>
            <person name="Shea T."/>
            <person name="Sisk P."/>
            <person name="Sykes S."/>
            <person name="Wortman J."/>
            <person name="Nusbaum C."/>
            <person name="Birren B."/>
        </authorList>
    </citation>
    <scope>NUCLEOTIDE SEQUENCE [LARGE SCALE GENOMIC DNA]</scope>
    <source>
        <strain evidence="1 2">CBS 110553</strain>
    </source>
</reference>
<comment type="caution">
    <text evidence="1">The sequence shown here is derived from an EMBL/GenBank/DDBJ whole genome shotgun (WGS) entry which is preliminary data.</text>
</comment>
<accession>W9XW86</accession>
<gene>
    <name evidence="1" type="ORF">A1O5_02810</name>
</gene>
<dbReference type="HOGENOM" id="CLU_2413088_0_0_1"/>
<dbReference type="GeneID" id="19187541"/>
<protein>
    <submittedName>
        <fullName evidence="1">Uncharacterized protein</fullName>
    </submittedName>
</protein>
<name>W9XW86_9EURO</name>
<evidence type="ECO:0000313" key="2">
    <source>
        <dbReference type="Proteomes" id="UP000019471"/>
    </source>
</evidence>
<dbReference type="Proteomes" id="UP000019471">
    <property type="component" value="Unassembled WGS sequence"/>
</dbReference>
<dbReference type="AlphaFoldDB" id="W9XW86"/>
<dbReference type="EMBL" id="AMGX01000003">
    <property type="protein sequence ID" value="EXJ74514.1"/>
    <property type="molecule type" value="Genomic_DNA"/>
</dbReference>
<dbReference type="RefSeq" id="XP_007741614.1">
    <property type="nucleotide sequence ID" value="XM_007743424.1"/>
</dbReference>
<evidence type="ECO:0000313" key="1">
    <source>
        <dbReference type="EMBL" id="EXJ74514.1"/>
    </source>
</evidence>
<proteinExistence type="predicted"/>
<organism evidence="1 2">
    <name type="scientific">Cladophialophora psammophila CBS 110553</name>
    <dbReference type="NCBI Taxonomy" id="1182543"/>
    <lineage>
        <taxon>Eukaryota</taxon>
        <taxon>Fungi</taxon>
        <taxon>Dikarya</taxon>
        <taxon>Ascomycota</taxon>
        <taxon>Pezizomycotina</taxon>
        <taxon>Eurotiomycetes</taxon>
        <taxon>Chaetothyriomycetidae</taxon>
        <taxon>Chaetothyriales</taxon>
        <taxon>Herpotrichiellaceae</taxon>
        <taxon>Cladophialophora</taxon>
    </lineage>
</organism>